<feature type="region of interest" description="Disordered" evidence="3">
    <location>
        <begin position="121"/>
        <end position="192"/>
    </location>
</feature>
<dbReference type="InterPro" id="IPR010399">
    <property type="entry name" value="Tify_dom"/>
</dbReference>
<reference evidence="5" key="1">
    <citation type="submission" date="2019-12" db="EMBL/GenBank/DDBJ databases">
        <authorList>
            <person name="Scholes J."/>
        </authorList>
    </citation>
    <scope>NUCLEOTIDE SEQUENCE</scope>
</reference>
<dbReference type="InterPro" id="IPR040390">
    <property type="entry name" value="TIFY/JAZ"/>
</dbReference>
<keyword evidence="2" id="KW-0539">Nucleus</keyword>
<accession>A0A9N7RQ41</accession>
<evidence type="ECO:0000256" key="1">
    <source>
        <dbReference type="ARBA" id="ARBA00008614"/>
    </source>
</evidence>
<dbReference type="Proteomes" id="UP001153555">
    <property type="component" value="Unassembled WGS sequence"/>
</dbReference>
<dbReference type="PANTHER" id="PTHR33077:SF52">
    <property type="entry name" value="PROTEIN TIFY 11D"/>
    <property type="match status" value="1"/>
</dbReference>
<evidence type="ECO:0000313" key="6">
    <source>
        <dbReference type="Proteomes" id="UP001153555"/>
    </source>
</evidence>
<dbReference type="GO" id="GO:2000022">
    <property type="term" value="P:regulation of jasmonic acid mediated signaling pathway"/>
    <property type="evidence" value="ECO:0007669"/>
    <property type="project" value="UniProtKB-UniRule"/>
</dbReference>
<comment type="function">
    <text evidence="2">Repressor of jasmonate responses.</text>
</comment>
<evidence type="ECO:0000256" key="3">
    <source>
        <dbReference type="SAM" id="MobiDB-lite"/>
    </source>
</evidence>
<dbReference type="AlphaFoldDB" id="A0A9N7RQ41"/>
<keyword evidence="6" id="KW-1185">Reference proteome</keyword>
<dbReference type="GO" id="GO:0005634">
    <property type="term" value="C:nucleus"/>
    <property type="evidence" value="ECO:0007669"/>
    <property type="project" value="UniProtKB-SubCell"/>
</dbReference>
<dbReference type="GO" id="GO:0031347">
    <property type="term" value="P:regulation of defense response"/>
    <property type="evidence" value="ECO:0007669"/>
    <property type="project" value="UniProtKB-UniRule"/>
</dbReference>
<protein>
    <recommendedName>
        <fullName evidence="2">Protein TIFY</fullName>
    </recommendedName>
    <alternativeName>
        <fullName evidence="2">Jasmonate ZIM domain-containing protein</fullName>
    </alternativeName>
</protein>
<dbReference type="PROSITE" id="PS51320">
    <property type="entry name" value="TIFY"/>
    <property type="match status" value="1"/>
</dbReference>
<name>A0A9N7RQ41_STRHE</name>
<comment type="subcellular location">
    <subcellularLocation>
        <location evidence="2">Nucleus</location>
    </subcellularLocation>
</comment>
<evidence type="ECO:0000256" key="2">
    <source>
        <dbReference type="RuleBase" id="RU369065"/>
    </source>
</evidence>
<dbReference type="PANTHER" id="PTHR33077">
    <property type="entry name" value="PROTEIN TIFY 4A-RELATED-RELATED"/>
    <property type="match status" value="1"/>
</dbReference>
<dbReference type="SMART" id="SM00979">
    <property type="entry name" value="TIFY"/>
    <property type="match status" value="1"/>
</dbReference>
<evidence type="ECO:0000313" key="5">
    <source>
        <dbReference type="EMBL" id="CAA0836859.1"/>
    </source>
</evidence>
<keyword evidence="2" id="KW-1184">Jasmonic acid signaling pathway</keyword>
<dbReference type="EMBL" id="CACSLK010030184">
    <property type="protein sequence ID" value="CAA0836859.1"/>
    <property type="molecule type" value="Genomic_DNA"/>
</dbReference>
<dbReference type="OrthoDB" id="1937734at2759"/>
<proteinExistence type="inferred from homology"/>
<dbReference type="GO" id="GO:0009611">
    <property type="term" value="P:response to wounding"/>
    <property type="evidence" value="ECO:0007669"/>
    <property type="project" value="UniProtKB-UniRule"/>
</dbReference>
<feature type="domain" description="Tify" evidence="4">
    <location>
        <begin position="61"/>
        <end position="96"/>
    </location>
</feature>
<dbReference type="Pfam" id="PF06200">
    <property type="entry name" value="tify"/>
    <property type="match status" value="1"/>
</dbReference>
<comment type="domain">
    <text evidence="2">The jas domain is required for interaction with COI1.</text>
</comment>
<comment type="similarity">
    <text evidence="1 2">Belongs to the TIFY/JAZ family.</text>
</comment>
<gene>
    <name evidence="5" type="ORF">SHERM_03902</name>
</gene>
<organism evidence="5 6">
    <name type="scientific">Striga hermonthica</name>
    <name type="common">Purple witchweed</name>
    <name type="synonym">Buchnera hermonthica</name>
    <dbReference type="NCBI Taxonomy" id="68872"/>
    <lineage>
        <taxon>Eukaryota</taxon>
        <taxon>Viridiplantae</taxon>
        <taxon>Streptophyta</taxon>
        <taxon>Embryophyta</taxon>
        <taxon>Tracheophyta</taxon>
        <taxon>Spermatophyta</taxon>
        <taxon>Magnoliopsida</taxon>
        <taxon>eudicotyledons</taxon>
        <taxon>Gunneridae</taxon>
        <taxon>Pentapetalae</taxon>
        <taxon>asterids</taxon>
        <taxon>lamiids</taxon>
        <taxon>Lamiales</taxon>
        <taxon>Orobanchaceae</taxon>
        <taxon>Buchnereae</taxon>
        <taxon>Striga</taxon>
    </lineage>
</organism>
<sequence>MDSGRFPGGRSSFSQTCALLSRYLKMNGSFGELSLALTPKSSESKETLNLLPNVEKSGRVPEKQTGQMTVFYAGRVAVFDDLPADRAMEIMALAGNSGNFAPPQTARITAELVAGAGNIPPERAPHAPQLGLDSDLPIARKNSDVDDNSCSDKSSDSFCCGHEEVADGSDDEQSCRLEFENDVPSQEEWGYK</sequence>
<comment type="caution">
    <text evidence="5">The sequence shown here is derived from an EMBL/GenBank/DDBJ whole genome shotgun (WGS) entry which is preliminary data.</text>
</comment>
<evidence type="ECO:0000259" key="4">
    <source>
        <dbReference type="PROSITE" id="PS51320"/>
    </source>
</evidence>